<gene>
    <name evidence="1" type="ORF">Esi_0022_0114</name>
</gene>
<protein>
    <submittedName>
        <fullName evidence="1">Uncharacterized protein</fullName>
    </submittedName>
</protein>
<dbReference type="EMBL" id="FN649760">
    <property type="protein sequence ID" value="CBN80013.1"/>
    <property type="molecule type" value="Genomic_DNA"/>
</dbReference>
<dbReference type="OrthoDB" id="10379984at2759"/>
<evidence type="ECO:0000313" key="1">
    <source>
        <dbReference type="EMBL" id="CBN80013.1"/>
    </source>
</evidence>
<dbReference type="InParanoid" id="D8LIH4"/>
<sequence>MSDALKIAVAAEIKGLIRKRGKEPDCKAAVQACKDSGMQVLKHAKEICADLDPRPKVDLKEVRKALAEESRRYHAQIAEEEKLWAIEEQKCLALAESTKRSQAKVQAHNEKQAHGHVPSLTGNKEVRALLEPLDQDEEESAAANPSLDGTDTCKRVCDEIVASTNHMILNATAIGRCLQEMGSGVADAQETKERLAQVFRQVSLKSYPNVNDPKAGIAAMLK</sequence>
<organism evidence="1 2">
    <name type="scientific">Ectocarpus siliculosus</name>
    <name type="common">Brown alga</name>
    <name type="synonym">Conferva siliculosa</name>
    <dbReference type="NCBI Taxonomy" id="2880"/>
    <lineage>
        <taxon>Eukaryota</taxon>
        <taxon>Sar</taxon>
        <taxon>Stramenopiles</taxon>
        <taxon>Ochrophyta</taxon>
        <taxon>PX clade</taxon>
        <taxon>Phaeophyceae</taxon>
        <taxon>Ectocarpales</taxon>
        <taxon>Ectocarpaceae</taxon>
        <taxon>Ectocarpus</taxon>
    </lineage>
</organism>
<dbReference type="AlphaFoldDB" id="D8LIH4"/>
<name>D8LIH4_ECTSI</name>
<dbReference type="Proteomes" id="UP000002630">
    <property type="component" value="Unassembled WGS sequence"/>
</dbReference>
<evidence type="ECO:0000313" key="2">
    <source>
        <dbReference type="Proteomes" id="UP000002630"/>
    </source>
</evidence>
<keyword evidence="2" id="KW-1185">Reference proteome</keyword>
<reference evidence="1 2" key="1">
    <citation type="journal article" date="2010" name="Nature">
        <title>The Ectocarpus genome and the independent evolution of multicellularity in brown algae.</title>
        <authorList>
            <person name="Cock J.M."/>
            <person name="Sterck L."/>
            <person name="Rouze P."/>
            <person name="Scornet D."/>
            <person name="Allen A.E."/>
            <person name="Amoutzias G."/>
            <person name="Anthouard V."/>
            <person name="Artiguenave F."/>
            <person name="Aury J.M."/>
            <person name="Badger J.H."/>
            <person name="Beszteri B."/>
            <person name="Billiau K."/>
            <person name="Bonnet E."/>
            <person name="Bothwell J.H."/>
            <person name="Bowler C."/>
            <person name="Boyen C."/>
            <person name="Brownlee C."/>
            <person name="Carrano C.J."/>
            <person name="Charrier B."/>
            <person name="Cho G.Y."/>
            <person name="Coelho S.M."/>
            <person name="Collen J."/>
            <person name="Corre E."/>
            <person name="Da Silva C."/>
            <person name="Delage L."/>
            <person name="Delaroque N."/>
            <person name="Dittami S.M."/>
            <person name="Doulbeau S."/>
            <person name="Elias M."/>
            <person name="Farnham G."/>
            <person name="Gachon C.M."/>
            <person name="Gschloessl B."/>
            <person name="Heesch S."/>
            <person name="Jabbari K."/>
            <person name="Jubin C."/>
            <person name="Kawai H."/>
            <person name="Kimura K."/>
            <person name="Kloareg B."/>
            <person name="Kupper F.C."/>
            <person name="Lang D."/>
            <person name="Le Bail A."/>
            <person name="Leblanc C."/>
            <person name="Lerouge P."/>
            <person name="Lohr M."/>
            <person name="Lopez P.J."/>
            <person name="Martens C."/>
            <person name="Maumus F."/>
            <person name="Michel G."/>
            <person name="Miranda-Saavedra D."/>
            <person name="Morales J."/>
            <person name="Moreau H."/>
            <person name="Motomura T."/>
            <person name="Nagasato C."/>
            <person name="Napoli C.A."/>
            <person name="Nelson D.R."/>
            <person name="Nyvall-Collen P."/>
            <person name="Peters A.F."/>
            <person name="Pommier C."/>
            <person name="Potin P."/>
            <person name="Poulain J."/>
            <person name="Quesneville H."/>
            <person name="Read B."/>
            <person name="Rensing S.A."/>
            <person name="Ritter A."/>
            <person name="Rousvoal S."/>
            <person name="Samanta M."/>
            <person name="Samson G."/>
            <person name="Schroeder D.C."/>
            <person name="Segurens B."/>
            <person name="Strittmatter M."/>
            <person name="Tonon T."/>
            <person name="Tregear J.W."/>
            <person name="Valentin K."/>
            <person name="von Dassow P."/>
            <person name="Yamagishi T."/>
            <person name="Van de Peer Y."/>
            <person name="Wincker P."/>
        </authorList>
    </citation>
    <scope>NUCLEOTIDE SEQUENCE [LARGE SCALE GENOMIC DNA]</scope>
    <source>
        <strain evidence="2">Ec32 / CCAP1310/4</strain>
    </source>
</reference>
<accession>D8LIH4</accession>
<proteinExistence type="predicted"/>